<dbReference type="CDD" id="cd14014">
    <property type="entry name" value="STKc_PknB_like"/>
    <property type="match status" value="1"/>
</dbReference>
<dbReference type="PROSITE" id="PS00107">
    <property type="entry name" value="PROTEIN_KINASE_ATP"/>
    <property type="match status" value="1"/>
</dbReference>
<dbReference type="Proteomes" id="UP001144280">
    <property type="component" value="Unassembled WGS sequence"/>
</dbReference>
<evidence type="ECO:0000256" key="1">
    <source>
        <dbReference type="ARBA" id="ARBA00008874"/>
    </source>
</evidence>
<dbReference type="InterPro" id="IPR011009">
    <property type="entry name" value="Kinase-like_dom_sf"/>
</dbReference>
<keyword evidence="6" id="KW-1133">Transmembrane helix</keyword>
<feature type="compositionally biased region" description="Low complexity" evidence="5">
    <location>
        <begin position="479"/>
        <end position="521"/>
    </location>
</feature>
<feature type="region of interest" description="Disordered" evidence="5">
    <location>
        <begin position="282"/>
        <end position="311"/>
    </location>
</feature>
<feature type="region of interest" description="Disordered" evidence="5">
    <location>
        <begin position="325"/>
        <end position="370"/>
    </location>
</feature>
<dbReference type="PANTHER" id="PTHR45832:SF22">
    <property type="entry name" value="SERINE_THREONINE-PROTEIN KINASE SAMKA-RELATED"/>
    <property type="match status" value="1"/>
</dbReference>
<evidence type="ECO:0000256" key="5">
    <source>
        <dbReference type="SAM" id="MobiDB-lite"/>
    </source>
</evidence>
<keyword evidence="9" id="KW-1185">Reference proteome</keyword>
<evidence type="ECO:0000256" key="6">
    <source>
        <dbReference type="SAM" id="Phobius"/>
    </source>
</evidence>
<feature type="compositionally biased region" description="Low complexity" evidence="5">
    <location>
        <begin position="340"/>
        <end position="359"/>
    </location>
</feature>
<dbReference type="PROSITE" id="PS00108">
    <property type="entry name" value="PROTEIN_KINASE_ST"/>
    <property type="match status" value="1"/>
</dbReference>
<evidence type="ECO:0000256" key="3">
    <source>
        <dbReference type="ARBA" id="ARBA00022840"/>
    </source>
</evidence>
<comment type="caution">
    <text evidence="8">The sequence shown here is derived from an EMBL/GenBank/DDBJ whole genome shotgun (WGS) entry which is preliminary data.</text>
</comment>
<feature type="binding site" evidence="4">
    <location>
        <position position="41"/>
    </location>
    <ligand>
        <name>ATP</name>
        <dbReference type="ChEBI" id="CHEBI:30616"/>
    </ligand>
</feature>
<keyword evidence="6" id="KW-0472">Membrane</keyword>
<dbReference type="SUPFAM" id="SSF56112">
    <property type="entry name" value="Protein kinase-like (PK-like)"/>
    <property type="match status" value="1"/>
</dbReference>
<name>A0ABQ5RCY7_9ACTN</name>
<gene>
    <name evidence="8" type="ORF">Pa4123_90950</name>
</gene>
<accession>A0ABQ5RCY7</accession>
<feature type="transmembrane region" description="Helical" evidence="6">
    <location>
        <begin position="452"/>
        <end position="472"/>
    </location>
</feature>
<keyword evidence="2 4" id="KW-0547">Nucleotide-binding</keyword>
<dbReference type="Gene3D" id="1.10.510.10">
    <property type="entry name" value="Transferase(Phosphotransferase) domain 1"/>
    <property type="match status" value="1"/>
</dbReference>
<evidence type="ECO:0000259" key="7">
    <source>
        <dbReference type="PROSITE" id="PS50011"/>
    </source>
</evidence>
<comment type="similarity">
    <text evidence="1">Belongs to the protein kinase superfamily. STE Ser/Thr protein kinase family. STE20 subfamily.</text>
</comment>
<dbReference type="InterPro" id="IPR008271">
    <property type="entry name" value="Ser/Thr_kinase_AS"/>
</dbReference>
<evidence type="ECO:0000313" key="9">
    <source>
        <dbReference type="Proteomes" id="UP001144280"/>
    </source>
</evidence>
<protein>
    <recommendedName>
        <fullName evidence="7">Protein kinase domain-containing protein</fullName>
    </recommendedName>
</protein>
<dbReference type="PROSITE" id="PS50011">
    <property type="entry name" value="PROTEIN_KINASE_DOM"/>
    <property type="match status" value="1"/>
</dbReference>
<feature type="region of interest" description="Disordered" evidence="5">
    <location>
        <begin position="475"/>
        <end position="521"/>
    </location>
</feature>
<dbReference type="PANTHER" id="PTHR45832">
    <property type="entry name" value="SERINE/THREONINE-PROTEIN KINASE SAMKA-RELATED-RELATED"/>
    <property type="match status" value="1"/>
</dbReference>
<dbReference type="EMBL" id="BSDI01000103">
    <property type="protein sequence ID" value="GLI03815.1"/>
    <property type="molecule type" value="Genomic_DNA"/>
</dbReference>
<dbReference type="RefSeq" id="WP_281906257.1">
    <property type="nucleotide sequence ID" value="NZ_BSDI01000103.1"/>
</dbReference>
<dbReference type="InterPro" id="IPR017441">
    <property type="entry name" value="Protein_kinase_ATP_BS"/>
</dbReference>
<dbReference type="Gene3D" id="3.30.200.20">
    <property type="entry name" value="Phosphorylase Kinase, domain 1"/>
    <property type="match status" value="1"/>
</dbReference>
<evidence type="ECO:0000313" key="8">
    <source>
        <dbReference type="EMBL" id="GLI03815.1"/>
    </source>
</evidence>
<dbReference type="InterPro" id="IPR000719">
    <property type="entry name" value="Prot_kinase_dom"/>
</dbReference>
<sequence length="673" mass="71766">MSATPQLIADRYRLIEPLGQGGMGRVWKARDEVLHRDVAIKELVPPPGLTPEERQEMRERSLREARAIARLNNVNVVRIFDVLRTDADPWIVMEYVASRSLQDVLASDGPVTPVRAAEIGLGVLGALNAAHRSGVVHRDVKPGNVLLADDGRVVLTDFGLATVPGDPNVTRTGLVLGSPAYIAPERARDGTAGPEADLWSLGATLFAAVEGQSPYARPSAIGTLAALATEPPPPPRRAGPMKPVLNGLLRKDPRSRITADEAEKLLRRASGRRPRTVRPLLDGVRRPSMFGPREPDTATKVVPSPRQSSEMAVPVIPGKTVKIAMPTATPTPESPPAEPSPAKTKAAETTAAKTTAAKTKAAETKTAETKSAEATAAEAAAAETTVVEPAAAETTVVKSAEAAPTAVDQTKVVNQAKVVDETKIVNQTKVVELTPDGPVAPSEPKPVNRMPWLAAVAALLVVVLAVVLISALNDDDEVPGGPTAATSGPTTPAAAPTTGAPKPAPTTAAPTPAPAPSATGAPNGVVLPAGWRIYTDRTGFSVAVPQNWTVSRDRTMVYFREQGGEFRVLGIDQTDRPKSDPVADWTAQERQRRNDYRSYQRVKIAAVDYFDKAADWEWIYTSRNGNRIHVVNRGFVTAPDKAYAIYWSTPDATWAANQDEFALIASSFKPVRN</sequence>
<feature type="compositionally biased region" description="Basic and acidic residues" evidence="5">
    <location>
        <begin position="360"/>
        <end position="370"/>
    </location>
</feature>
<feature type="domain" description="Protein kinase" evidence="7">
    <location>
        <begin position="12"/>
        <end position="281"/>
    </location>
</feature>
<keyword evidence="6" id="KW-0812">Transmembrane</keyword>
<proteinExistence type="inferred from homology"/>
<dbReference type="InterPro" id="IPR051931">
    <property type="entry name" value="PAK3-like"/>
</dbReference>
<reference evidence="8" key="1">
    <citation type="submission" date="2022-12" db="EMBL/GenBank/DDBJ databases">
        <title>New Phytohabitans aurantiacus sp. RD004123 nov., an actinomycete isolated from soil.</title>
        <authorList>
            <person name="Triningsih D.W."/>
            <person name="Harunari E."/>
            <person name="Igarashi Y."/>
        </authorList>
    </citation>
    <scope>NUCLEOTIDE SEQUENCE</scope>
    <source>
        <strain evidence="8">RD004123</strain>
    </source>
</reference>
<dbReference type="Gene3D" id="3.40.1000.10">
    <property type="entry name" value="Mog1/PsbP, alpha/beta/alpha sandwich"/>
    <property type="match status" value="1"/>
</dbReference>
<evidence type="ECO:0000256" key="2">
    <source>
        <dbReference type="ARBA" id="ARBA00022741"/>
    </source>
</evidence>
<keyword evidence="3 4" id="KW-0067">ATP-binding</keyword>
<organism evidence="8 9">
    <name type="scientific">Phytohabitans aurantiacus</name>
    <dbReference type="NCBI Taxonomy" id="3016789"/>
    <lineage>
        <taxon>Bacteria</taxon>
        <taxon>Bacillati</taxon>
        <taxon>Actinomycetota</taxon>
        <taxon>Actinomycetes</taxon>
        <taxon>Micromonosporales</taxon>
        <taxon>Micromonosporaceae</taxon>
    </lineage>
</organism>
<dbReference type="Pfam" id="PF00069">
    <property type="entry name" value="Pkinase"/>
    <property type="match status" value="1"/>
</dbReference>
<evidence type="ECO:0000256" key="4">
    <source>
        <dbReference type="PROSITE-ProRule" id="PRU10141"/>
    </source>
</evidence>
<dbReference type="SMART" id="SM00220">
    <property type="entry name" value="S_TKc"/>
    <property type="match status" value="1"/>
</dbReference>